<protein>
    <submittedName>
        <fullName evidence="1">Uncharacterized protein</fullName>
    </submittedName>
</protein>
<evidence type="ECO:0000313" key="2">
    <source>
        <dbReference type="Proteomes" id="UP000075884"/>
    </source>
</evidence>
<dbReference type="VEuPathDB" id="VectorBase:ADIR009356"/>
<keyword evidence="2" id="KW-1185">Reference proteome</keyword>
<dbReference type="EnsemblMetazoa" id="ADIR009356-RA">
    <property type="protein sequence ID" value="ADIR009356-PA"/>
    <property type="gene ID" value="ADIR009356"/>
</dbReference>
<reference evidence="2" key="1">
    <citation type="submission" date="2013-03" db="EMBL/GenBank/DDBJ databases">
        <title>The Genome Sequence of Anopheles dirus WRAIR2.</title>
        <authorList>
            <consortium name="The Broad Institute Genomics Platform"/>
            <person name="Neafsey D.E."/>
            <person name="Walton C."/>
            <person name="Walker B."/>
            <person name="Young S.K."/>
            <person name="Zeng Q."/>
            <person name="Gargeya S."/>
            <person name="Fitzgerald M."/>
            <person name="Haas B."/>
            <person name="Abouelleil A."/>
            <person name="Allen A.W."/>
            <person name="Alvarado L."/>
            <person name="Arachchi H.M."/>
            <person name="Berlin A.M."/>
            <person name="Chapman S.B."/>
            <person name="Gainer-Dewar J."/>
            <person name="Goldberg J."/>
            <person name="Griggs A."/>
            <person name="Gujja S."/>
            <person name="Hansen M."/>
            <person name="Howarth C."/>
            <person name="Imamovic A."/>
            <person name="Ireland A."/>
            <person name="Larimer J."/>
            <person name="McCowan C."/>
            <person name="Murphy C."/>
            <person name="Pearson M."/>
            <person name="Poon T.W."/>
            <person name="Priest M."/>
            <person name="Roberts A."/>
            <person name="Saif S."/>
            <person name="Shea T."/>
            <person name="Sisk P."/>
            <person name="Sykes S."/>
            <person name="Wortman J."/>
            <person name="Nusbaum C."/>
            <person name="Birren B."/>
        </authorList>
    </citation>
    <scope>NUCLEOTIDE SEQUENCE [LARGE SCALE GENOMIC DNA]</scope>
    <source>
        <strain evidence="2">WRAIR2</strain>
    </source>
</reference>
<dbReference type="Proteomes" id="UP000075884">
    <property type="component" value="Unassembled WGS sequence"/>
</dbReference>
<accession>A0A182NNX1</accession>
<name>A0A182NNX1_9DIPT</name>
<organism evidence="1 2">
    <name type="scientific">Anopheles dirus</name>
    <dbReference type="NCBI Taxonomy" id="7168"/>
    <lineage>
        <taxon>Eukaryota</taxon>
        <taxon>Metazoa</taxon>
        <taxon>Ecdysozoa</taxon>
        <taxon>Arthropoda</taxon>
        <taxon>Hexapoda</taxon>
        <taxon>Insecta</taxon>
        <taxon>Pterygota</taxon>
        <taxon>Neoptera</taxon>
        <taxon>Endopterygota</taxon>
        <taxon>Diptera</taxon>
        <taxon>Nematocera</taxon>
        <taxon>Culicoidea</taxon>
        <taxon>Culicidae</taxon>
        <taxon>Anophelinae</taxon>
        <taxon>Anopheles</taxon>
    </lineage>
</organism>
<proteinExistence type="predicted"/>
<sequence length="195" mass="23405">MVVPSETGTPHDCATVRGQIHDHILQLGGKISQRVDGYWKNRLKQTAASGIDQDKVDFLRFEFRQKLAIARDEERRRYDDLLESMACRLEQQFWEEKGDLHRSYAKARKLWGEFVCRKVRKQAKDMLCQIASYYRAQLEREVTHRMQLEKNRIIQEMEQIVKTAVEQQKRMDERAIQWMMNQYEELLKFISDYND</sequence>
<evidence type="ECO:0000313" key="1">
    <source>
        <dbReference type="EnsemblMetazoa" id="ADIR009356-PA"/>
    </source>
</evidence>
<dbReference type="AlphaFoldDB" id="A0A182NNX1"/>
<reference evidence="1" key="2">
    <citation type="submission" date="2020-05" db="UniProtKB">
        <authorList>
            <consortium name="EnsemblMetazoa"/>
        </authorList>
    </citation>
    <scope>IDENTIFICATION</scope>
    <source>
        <strain evidence="1">WRAIR2</strain>
    </source>
</reference>